<protein>
    <recommendedName>
        <fullName evidence="2">glycerophosphodiester phosphodiesterase</fullName>
        <ecNumber evidence="2">3.1.4.46</ecNumber>
    </recommendedName>
</protein>
<dbReference type="SUPFAM" id="SSF51695">
    <property type="entry name" value="PLC-like phosphodiesterases"/>
    <property type="match status" value="1"/>
</dbReference>
<dbReference type="EMBL" id="PVUE01000005">
    <property type="protein sequence ID" value="PRZ42566.1"/>
    <property type="molecule type" value="Genomic_DNA"/>
</dbReference>
<dbReference type="PANTHER" id="PTHR43620:SF7">
    <property type="entry name" value="GLYCEROPHOSPHODIESTER PHOSPHODIESTERASE GDPD5-RELATED"/>
    <property type="match status" value="1"/>
</dbReference>
<keyword evidence="4" id="KW-0319">Glycerol metabolism</keyword>
<comment type="catalytic activity">
    <reaction evidence="6">
        <text>a sn-glycero-3-phosphodiester + H2O = an alcohol + sn-glycerol 3-phosphate + H(+)</text>
        <dbReference type="Rhea" id="RHEA:12969"/>
        <dbReference type="ChEBI" id="CHEBI:15377"/>
        <dbReference type="ChEBI" id="CHEBI:15378"/>
        <dbReference type="ChEBI" id="CHEBI:30879"/>
        <dbReference type="ChEBI" id="CHEBI:57597"/>
        <dbReference type="ChEBI" id="CHEBI:83408"/>
        <dbReference type="EC" id="3.1.4.46"/>
    </reaction>
</comment>
<comment type="caution">
    <text evidence="8">The sequence shown here is derived from an EMBL/GenBank/DDBJ whole genome shotgun (WGS) entry which is preliminary data.</text>
</comment>
<sequence length="317" mass="34808">MIAHRGASGYRPEHTLAAYQLAIALGADFIEPDLVSTSDGVLVARHESNIAQTTDVADHPEFAARHATKVIDGIEQTGWFTEDFTFAELRTLRAVERLPELRRTNALYNGDFLVPSLEEILDLAGRFSTPHRKIGVYPETKHPTYFRALGLPLEPALLGALDSRRLNHRGAPIFIQSFEVSNLRALRQITDVPLIQLLKHEGRAADHSLTSYPEMLTAAGLAGIASYADGIGPDKRVVDAALVTEAHALGLQVHPWTFRAENCFLEPAHRSGEANEEYGDLAAEIRTVLDCGVDGIFCDFPDIAAAAINDLVLVREW</sequence>
<feature type="domain" description="GP-PDE" evidence="7">
    <location>
        <begin position="1"/>
        <end position="308"/>
    </location>
</feature>
<comment type="similarity">
    <text evidence="1">Belongs to the glycerophosphoryl diester phosphodiesterase family.</text>
</comment>
<gene>
    <name evidence="8" type="ORF">CLV47_105188</name>
</gene>
<dbReference type="AlphaFoldDB" id="A0A2T1A1U8"/>
<evidence type="ECO:0000256" key="3">
    <source>
        <dbReference type="ARBA" id="ARBA00022729"/>
    </source>
</evidence>
<dbReference type="InterPro" id="IPR030395">
    <property type="entry name" value="GP_PDE_dom"/>
</dbReference>
<dbReference type="GO" id="GO:0006629">
    <property type="term" value="P:lipid metabolic process"/>
    <property type="evidence" value="ECO:0007669"/>
    <property type="project" value="InterPro"/>
</dbReference>
<dbReference type="GO" id="GO:0006071">
    <property type="term" value="P:glycerol metabolic process"/>
    <property type="evidence" value="ECO:0007669"/>
    <property type="project" value="UniProtKB-KW"/>
</dbReference>
<evidence type="ECO:0000256" key="4">
    <source>
        <dbReference type="ARBA" id="ARBA00022798"/>
    </source>
</evidence>
<dbReference type="PROSITE" id="PS51704">
    <property type="entry name" value="GP_PDE"/>
    <property type="match status" value="1"/>
</dbReference>
<keyword evidence="5" id="KW-0378">Hydrolase</keyword>
<evidence type="ECO:0000256" key="5">
    <source>
        <dbReference type="ARBA" id="ARBA00022801"/>
    </source>
</evidence>
<evidence type="ECO:0000256" key="2">
    <source>
        <dbReference type="ARBA" id="ARBA00012247"/>
    </source>
</evidence>
<evidence type="ECO:0000256" key="1">
    <source>
        <dbReference type="ARBA" id="ARBA00007277"/>
    </source>
</evidence>
<evidence type="ECO:0000259" key="7">
    <source>
        <dbReference type="PROSITE" id="PS51704"/>
    </source>
</evidence>
<name>A0A2T1A1U8_9ACTN</name>
<proteinExistence type="inferred from homology"/>
<dbReference type="GO" id="GO:0008889">
    <property type="term" value="F:glycerophosphodiester phosphodiesterase activity"/>
    <property type="evidence" value="ECO:0007669"/>
    <property type="project" value="UniProtKB-EC"/>
</dbReference>
<dbReference type="Pfam" id="PF03009">
    <property type="entry name" value="GDPD"/>
    <property type="match status" value="1"/>
</dbReference>
<evidence type="ECO:0000313" key="9">
    <source>
        <dbReference type="Proteomes" id="UP000237752"/>
    </source>
</evidence>
<reference evidence="8 9" key="1">
    <citation type="submission" date="2018-03" db="EMBL/GenBank/DDBJ databases">
        <title>Genomic Encyclopedia of Archaeal and Bacterial Type Strains, Phase II (KMG-II): from individual species to whole genera.</title>
        <authorList>
            <person name="Goeker M."/>
        </authorList>
    </citation>
    <scope>NUCLEOTIDE SEQUENCE [LARGE SCALE GENOMIC DNA]</scope>
    <source>
        <strain evidence="8 9">DSM 100065</strain>
    </source>
</reference>
<dbReference type="Gene3D" id="3.20.20.190">
    <property type="entry name" value="Phosphatidylinositol (PI) phosphodiesterase"/>
    <property type="match status" value="1"/>
</dbReference>
<keyword evidence="3" id="KW-0732">Signal</keyword>
<evidence type="ECO:0000313" key="8">
    <source>
        <dbReference type="EMBL" id="PRZ42566.1"/>
    </source>
</evidence>
<dbReference type="EC" id="3.1.4.46" evidence="2"/>
<keyword evidence="9" id="KW-1185">Reference proteome</keyword>
<evidence type="ECO:0000256" key="6">
    <source>
        <dbReference type="ARBA" id="ARBA00047512"/>
    </source>
</evidence>
<dbReference type="InterPro" id="IPR017946">
    <property type="entry name" value="PLC-like_Pdiesterase_TIM-brl"/>
</dbReference>
<dbReference type="Proteomes" id="UP000237752">
    <property type="component" value="Unassembled WGS sequence"/>
</dbReference>
<accession>A0A2T1A1U8</accession>
<organism evidence="8 9">
    <name type="scientific">Antricoccus suffuscus</name>
    <dbReference type="NCBI Taxonomy" id="1629062"/>
    <lineage>
        <taxon>Bacteria</taxon>
        <taxon>Bacillati</taxon>
        <taxon>Actinomycetota</taxon>
        <taxon>Actinomycetes</taxon>
        <taxon>Geodermatophilales</taxon>
        <taxon>Antricoccaceae</taxon>
        <taxon>Antricoccus</taxon>
    </lineage>
</organism>
<dbReference type="GO" id="GO:0042597">
    <property type="term" value="C:periplasmic space"/>
    <property type="evidence" value="ECO:0007669"/>
    <property type="project" value="TreeGrafter"/>
</dbReference>
<dbReference type="PANTHER" id="PTHR43620">
    <property type="entry name" value="GLYCEROPHOSPHORYL DIESTER PHOSPHODIESTERASE"/>
    <property type="match status" value="1"/>
</dbReference>